<comment type="caution">
    <text evidence="1">The sequence shown here is derived from an EMBL/GenBank/DDBJ whole genome shotgun (WGS) entry which is preliminary data.</text>
</comment>
<reference evidence="1 2" key="2">
    <citation type="journal article" date="2021" name="Curr. Genet.">
        <title>Genetic response to nitrogen starvation in the aggressive Eucalyptus foliar pathogen Teratosphaeria destructans.</title>
        <authorList>
            <person name="Havenga M."/>
            <person name="Wingfield B.D."/>
            <person name="Wingfield M.J."/>
            <person name="Dreyer L.L."/>
            <person name="Roets F."/>
            <person name="Aylward J."/>
        </authorList>
    </citation>
    <scope>NUCLEOTIDE SEQUENCE [LARGE SCALE GENOMIC DNA]</scope>
    <source>
        <strain evidence="1">CMW44962</strain>
    </source>
</reference>
<name>A0A9W7SJ71_9PEZI</name>
<evidence type="ECO:0000313" key="2">
    <source>
        <dbReference type="Proteomes" id="UP001138500"/>
    </source>
</evidence>
<protein>
    <submittedName>
        <fullName evidence="1">Uncharacterized protein</fullName>
    </submittedName>
</protein>
<accession>A0A9W7SJ71</accession>
<dbReference type="Proteomes" id="UP001138500">
    <property type="component" value="Unassembled WGS sequence"/>
</dbReference>
<keyword evidence="2" id="KW-1185">Reference proteome</keyword>
<gene>
    <name evidence="1" type="ORF">Tdes44962_MAKER10390</name>
</gene>
<organism evidence="1 2">
    <name type="scientific">Teratosphaeria destructans</name>
    <dbReference type="NCBI Taxonomy" id="418781"/>
    <lineage>
        <taxon>Eukaryota</taxon>
        <taxon>Fungi</taxon>
        <taxon>Dikarya</taxon>
        <taxon>Ascomycota</taxon>
        <taxon>Pezizomycotina</taxon>
        <taxon>Dothideomycetes</taxon>
        <taxon>Dothideomycetidae</taxon>
        <taxon>Mycosphaerellales</taxon>
        <taxon>Teratosphaeriaceae</taxon>
        <taxon>Teratosphaeria</taxon>
    </lineage>
</organism>
<proteinExistence type="predicted"/>
<dbReference type="EMBL" id="RIBY02002436">
    <property type="protein sequence ID" value="KAH9813519.1"/>
    <property type="molecule type" value="Genomic_DNA"/>
</dbReference>
<evidence type="ECO:0000313" key="1">
    <source>
        <dbReference type="EMBL" id="KAH9813519.1"/>
    </source>
</evidence>
<sequence length="96" mass="10493">MSVLALQLRRRRRFPTRRYVTVTVTVTASLSLSLPLPLPLPPAVVGRLGVVVGLQSIDVLLFAREAGGGDATLLDQLLQLGHLVLTVRVARHHRLI</sequence>
<reference evidence="1 2" key="1">
    <citation type="journal article" date="2018" name="IMA Fungus">
        <title>IMA Genome-F 10: Nine draft genome sequences of Claviceps purpurea s.lat., including C. arundinis, C. humidiphila, and C. cf. spartinae, pseudomolecules for the pitch canker pathogen Fusarium circinatum, draft genome of Davidsoniella eucalypti, Grosmannia galeiformis, Quambalaria eucalypti, and Teratosphaeria destructans.</title>
        <authorList>
            <person name="Wingfield B.D."/>
            <person name="Liu M."/>
            <person name="Nguyen H.D."/>
            <person name="Lane F.A."/>
            <person name="Morgan S.W."/>
            <person name="De Vos L."/>
            <person name="Wilken P.M."/>
            <person name="Duong T.A."/>
            <person name="Aylward J."/>
            <person name="Coetzee M.P."/>
            <person name="Dadej K."/>
            <person name="De Beer Z.W."/>
            <person name="Findlay W."/>
            <person name="Havenga M."/>
            <person name="Kolarik M."/>
            <person name="Menzies J.G."/>
            <person name="Naidoo K."/>
            <person name="Pochopski O."/>
            <person name="Shoukouhi P."/>
            <person name="Santana Q.C."/>
            <person name="Seifert K.A."/>
            <person name="Soal N."/>
            <person name="Steenkamp E.T."/>
            <person name="Tatham C.T."/>
            <person name="van der Nest M.A."/>
            <person name="Wingfield M.J."/>
        </authorList>
    </citation>
    <scope>NUCLEOTIDE SEQUENCE [LARGE SCALE GENOMIC DNA]</scope>
    <source>
        <strain evidence="1">CMW44962</strain>
    </source>
</reference>
<dbReference type="AlphaFoldDB" id="A0A9W7SJ71"/>